<comment type="caution">
    <text evidence="2">The sequence shown here is derived from an EMBL/GenBank/DDBJ whole genome shotgun (WGS) entry which is preliminary data.</text>
</comment>
<proteinExistence type="predicted"/>
<dbReference type="GO" id="GO:0000127">
    <property type="term" value="C:transcription factor TFIIIC complex"/>
    <property type="evidence" value="ECO:0007669"/>
    <property type="project" value="TreeGrafter"/>
</dbReference>
<reference evidence="2" key="1">
    <citation type="journal article" date="2023" name="Plant J.">
        <title>Genome sequences and population genomics provide insights into the demographic history, inbreeding, and mutation load of two 'living fossil' tree species of Dipteronia.</title>
        <authorList>
            <person name="Feng Y."/>
            <person name="Comes H.P."/>
            <person name="Chen J."/>
            <person name="Zhu S."/>
            <person name="Lu R."/>
            <person name="Zhang X."/>
            <person name="Li P."/>
            <person name="Qiu J."/>
            <person name="Olsen K.M."/>
            <person name="Qiu Y."/>
        </authorList>
    </citation>
    <scope>NUCLEOTIDE SEQUENCE</scope>
    <source>
        <strain evidence="2">NBL</strain>
    </source>
</reference>
<name>A0AAE0EEE0_9ROSI</name>
<evidence type="ECO:0000259" key="1">
    <source>
        <dbReference type="Pfam" id="PF10419"/>
    </source>
</evidence>
<dbReference type="AlphaFoldDB" id="A0AAE0EEE0"/>
<sequence length="131" mass="15079">MKKTLFCSTLMFYTGNLTFHQMCLILLTLKDLDTMNPILIIDRKLKLIGEYEETMGTCFFFSEDEAAQMVPDERGPSEANLTLRKSTIHPNQAPRKQVKPVGRLYKTLKFRVLLDDEVLDATTEQLQDLTC</sequence>
<protein>
    <recommendedName>
        <fullName evidence="1">Transcription factor TFIIIC triple barrel domain-containing protein</fullName>
    </recommendedName>
</protein>
<evidence type="ECO:0000313" key="2">
    <source>
        <dbReference type="EMBL" id="KAK3224752.1"/>
    </source>
</evidence>
<dbReference type="GO" id="GO:0006383">
    <property type="term" value="P:transcription by RNA polymerase III"/>
    <property type="evidence" value="ECO:0007669"/>
    <property type="project" value="InterPro"/>
</dbReference>
<organism evidence="2 3">
    <name type="scientific">Dipteronia sinensis</name>
    <dbReference type="NCBI Taxonomy" id="43782"/>
    <lineage>
        <taxon>Eukaryota</taxon>
        <taxon>Viridiplantae</taxon>
        <taxon>Streptophyta</taxon>
        <taxon>Embryophyta</taxon>
        <taxon>Tracheophyta</taxon>
        <taxon>Spermatophyta</taxon>
        <taxon>Magnoliopsida</taxon>
        <taxon>eudicotyledons</taxon>
        <taxon>Gunneridae</taxon>
        <taxon>Pentapetalae</taxon>
        <taxon>rosids</taxon>
        <taxon>malvids</taxon>
        <taxon>Sapindales</taxon>
        <taxon>Sapindaceae</taxon>
        <taxon>Hippocastanoideae</taxon>
        <taxon>Acereae</taxon>
        <taxon>Dipteronia</taxon>
    </lineage>
</organism>
<accession>A0AAE0EEE0</accession>
<dbReference type="EMBL" id="JANJYJ010000002">
    <property type="protein sequence ID" value="KAK3224752.1"/>
    <property type="molecule type" value="Genomic_DNA"/>
</dbReference>
<gene>
    <name evidence="2" type="ORF">Dsin_004614</name>
</gene>
<feature type="domain" description="Transcription factor TFIIIC triple barrel" evidence="1">
    <location>
        <begin position="29"/>
        <end position="111"/>
    </location>
</feature>
<dbReference type="Pfam" id="PF10419">
    <property type="entry name" value="TFIIIC_sub6"/>
    <property type="match status" value="1"/>
</dbReference>
<dbReference type="InterPro" id="IPR019481">
    <property type="entry name" value="TFIIIC_triple_barrel"/>
</dbReference>
<dbReference type="PANTHER" id="PTHR21860:SF2">
    <property type="entry name" value="GENERAL TRANSCRIPTION FACTOR 3C POLYPEPTIDE 6"/>
    <property type="match status" value="1"/>
</dbReference>
<keyword evidence="3" id="KW-1185">Reference proteome</keyword>
<dbReference type="Proteomes" id="UP001281410">
    <property type="component" value="Unassembled WGS sequence"/>
</dbReference>
<dbReference type="PANTHER" id="PTHR21860">
    <property type="entry name" value="TRANSCRIPTION INITIATION FACTOR IIIC TFIIIC , POLYPEPTIDE 6-RELATED"/>
    <property type="match status" value="1"/>
</dbReference>
<dbReference type="InterPro" id="IPR042771">
    <property type="entry name" value="GTF3C6-like"/>
</dbReference>
<evidence type="ECO:0000313" key="3">
    <source>
        <dbReference type="Proteomes" id="UP001281410"/>
    </source>
</evidence>